<dbReference type="AlphaFoldDB" id="U7D2Y9"/>
<accession>U7D2Y9</accession>
<dbReference type="PATRIC" id="fig|1313304.3.peg.2188"/>
<dbReference type="EMBL" id="ASJR01000029">
    <property type="protein sequence ID" value="ERP30844.1"/>
    <property type="molecule type" value="Genomic_DNA"/>
</dbReference>
<dbReference type="OrthoDB" id="9810309at2"/>
<dbReference type="InterPro" id="IPR027417">
    <property type="entry name" value="P-loop_NTPase"/>
</dbReference>
<evidence type="ECO:0000256" key="5">
    <source>
        <dbReference type="ARBA" id="ARBA00031529"/>
    </source>
</evidence>
<evidence type="ECO:0000256" key="7">
    <source>
        <dbReference type="ARBA" id="ARBA00033354"/>
    </source>
</evidence>
<dbReference type="PANTHER" id="PTHR46638:SF1">
    <property type="entry name" value="CORRINOID ADENOSYLTRANSFERASE"/>
    <property type="match status" value="1"/>
</dbReference>
<evidence type="ECO:0000256" key="1">
    <source>
        <dbReference type="ARBA" id="ARBA00005121"/>
    </source>
</evidence>
<comment type="function">
    <text evidence="4">Required for both de novo synthesis of the corrin ring for the assimilation of exogenous corrinoids. Participates in the adenosylation of a variety of incomplete and complete corrinoids.</text>
</comment>
<dbReference type="Proteomes" id="UP000017148">
    <property type="component" value="Unassembled WGS sequence"/>
</dbReference>
<dbReference type="eggNOG" id="COG2109">
    <property type="taxonomic scope" value="Bacteria"/>
</dbReference>
<evidence type="ECO:0000313" key="10">
    <source>
        <dbReference type="EMBL" id="ERP30844.1"/>
    </source>
</evidence>
<dbReference type="GO" id="GO:0005524">
    <property type="term" value="F:ATP binding"/>
    <property type="evidence" value="ECO:0007669"/>
    <property type="project" value="InterPro"/>
</dbReference>
<comment type="caution">
    <text evidence="10">The sequence shown here is derived from an EMBL/GenBank/DDBJ whole genome shotgun (WGS) entry which is preliminary data.</text>
</comment>
<dbReference type="PANTHER" id="PTHR46638">
    <property type="entry name" value="CORRINOID ADENOSYLTRANSFERASE"/>
    <property type="match status" value="1"/>
</dbReference>
<dbReference type="PIRSF" id="PIRSF015617">
    <property type="entry name" value="Adensltrnsf_CobA"/>
    <property type="match status" value="1"/>
</dbReference>
<evidence type="ECO:0000256" key="8">
    <source>
        <dbReference type="ARBA" id="ARBA00048555"/>
    </source>
</evidence>
<dbReference type="RefSeq" id="WP_022637658.1">
    <property type="nucleotide sequence ID" value="NZ_ASJR01000029.1"/>
</dbReference>
<protein>
    <recommendedName>
        <fullName evidence="3">corrinoid adenosyltransferase</fullName>
        <ecNumber evidence="3">2.5.1.17</ecNumber>
    </recommendedName>
    <alternativeName>
        <fullName evidence="5">Cob(II)alamin adenosyltransferase</fullName>
    </alternativeName>
    <alternativeName>
        <fullName evidence="7">Cob(II)yrinic acid a,c-diamide adenosyltransferase</fullName>
    </alternativeName>
    <alternativeName>
        <fullName evidence="6">Cobinamide/cobalamin adenosyltransferase</fullName>
    </alternativeName>
</protein>
<comment type="pathway">
    <text evidence="1">Cofactor biosynthesis; adenosylcobalamin biosynthesis; adenosylcobalamin from cob(II)yrinate a,c-diamide: step 2/7.</text>
</comment>
<comment type="similarity">
    <text evidence="2">Belongs to the Cob(I)alamin adenosyltransferase family.</text>
</comment>
<gene>
    <name evidence="10" type="ORF">CALK_2295</name>
</gene>
<dbReference type="GO" id="GO:0009236">
    <property type="term" value="P:cobalamin biosynthetic process"/>
    <property type="evidence" value="ECO:0007669"/>
    <property type="project" value="InterPro"/>
</dbReference>
<evidence type="ECO:0000256" key="3">
    <source>
        <dbReference type="ARBA" id="ARBA00012454"/>
    </source>
</evidence>
<dbReference type="SUPFAM" id="SSF52540">
    <property type="entry name" value="P-loop containing nucleoside triphosphate hydrolases"/>
    <property type="match status" value="1"/>
</dbReference>
<name>U7D2Y9_9BACT</name>
<comment type="catalytic activity">
    <reaction evidence="8">
        <text>2 cob(II)yrinate a,c diamide + reduced [electron-transfer flavoprotein] + 2 ATP = 2 adenosylcob(III)yrinate a,c-diamide + 2 triphosphate + oxidized [electron-transfer flavoprotein] + 3 H(+)</text>
        <dbReference type="Rhea" id="RHEA:11528"/>
        <dbReference type="Rhea" id="RHEA-COMP:10685"/>
        <dbReference type="Rhea" id="RHEA-COMP:10686"/>
        <dbReference type="ChEBI" id="CHEBI:15378"/>
        <dbReference type="ChEBI" id="CHEBI:18036"/>
        <dbReference type="ChEBI" id="CHEBI:30616"/>
        <dbReference type="ChEBI" id="CHEBI:57692"/>
        <dbReference type="ChEBI" id="CHEBI:58307"/>
        <dbReference type="ChEBI" id="CHEBI:58503"/>
        <dbReference type="ChEBI" id="CHEBI:58537"/>
        <dbReference type="EC" id="2.5.1.17"/>
    </reaction>
</comment>
<evidence type="ECO:0000256" key="6">
    <source>
        <dbReference type="ARBA" id="ARBA00033334"/>
    </source>
</evidence>
<sequence length="175" mass="19626">MINRHPYIHVYTGNGKGKTTAALGVSLRYLGHGGRVFFASFLKGQECGESRLCSTLSERMTYRQYGQASFVRSVTEKDEQLVNQGLYEISQTIQQATDPFGLLVLDEIHHLFSLNLLTQSSFLQFLHDLSSVDDIICTGRSAPSFLREMAAVVTSMECEKHYFSRGISARKGVDY</sequence>
<organism evidence="10 11">
    <name type="scientific">Chitinivibrio alkaliphilus ACht1</name>
    <dbReference type="NCBI Taxonomy" id="1313304"/>
    <lineage>
        <taxon>Bacteria</taxon>
        <taxon>Pseudomonadati</taxon>
        <taxon>Fibrobacterota</taxon>
        <taxon>Chitinivibrionia</taxon>
        <taxon>Chitinivibrionales</taxon>
        <taxon>Chitinivibrionaceae</taxon>
        <taxon>Chitinivibrio</taxon>
    </lineage>
</organism>
<evidence type="ECO:0000313" key="11">
    <source>
        <dbReference type="Proteomes" id="UP000017148"/>
    </source>
</evidence>
<dbReference type="STRING" id="1313304.CALK_2295"/>
<dbReference type="InterPro" id="IPR003724">
    <property type="entry name" value="CblAdoTrfase_CobA"/>
</dbReference>
<evidence type="ECO:0000256" key="9">
    <source>
        <dbReference type="ARBA" id="ARBA00048692"/>
    </source>
</evidence>
<evidence type="ECO:0000256" key="2">
    <source>
        <dbReference type="ARBA" id="ARBA00007487"/>
    </source>
</evidence>
<dbReference type="GO" id="GO:0008817">
    <property type="term" value="F:corrinoid adenosyltransferase activity"/>
    <property type="evidence" value="ECO:0007669"/>
    <property type="project" value="UniProtKB-EC"/>
</dbReference>
<keyword evidence="10" id="KW-0808">Transferase</keyword>
<comment type="catalytic activity">
    <reaction evidence="9">
        <text>2 cob(II)alamin + reduced [electron-transfer flavoprotein] + 2 ATP = 2 adenosylcob(III)alamin + 2 triphosphate + oxidized [electron-transfer flavoprotein] + 3 H(+)</text>
        <dbReference type="Rhea" id="RHEA:28671"/>
        <dbReference type="Rhea" id="RHEA-COMP:10685"/>
        <dbReference type="Rhea" id="RHEA-COMP:10686"/>
        <dbReference type="ChEBI" id="CHEBI:15378"/>
        <dbReference type="ChEBI" id="CHEBI:16304"/>
        <dbReference type="ChEBI" id="CHEBI:18036"/>
        <dbReference type="ChEBI" id="CHEBI:18408"/>
        <dbReference type="ChEBI" id="CHEBI:30616"/>
        <dbReference type="ChEBI" id="CHEBI:57692"/>
        <dbReference type="ChEBI" id="CHEBI:58307"/>
        <dbReference type="EC" id="2.5.1.17"/>
    </reaction>
</comment>
<dbReference type="EC" id="2.5.1.17" evidence="3"/>
<reference evidence="10 11" key="1">
    <citation type="journal article" date="2013" name="Environ. Microbiol.">
        <title>Genome analysis of Chitinivibrio alkaliphilus gen. nov., sp. nov., a novel extremely haloalkaliphilic anaerobic chitinolytic bacterium from the candidate phylum Termite Group 3.</title>
        <authorList>
            <person name="Sorokin D.Y."/>
            <person name="Gumerov V.M."/>
            <person name="Rakitin A.L."/>
            <person name="Beletsky A.V."/>
            <person name="Damste J.S."/>
            <person name="Muyzer G."/>
            <person name="Mardanov A.V."/>
            <person name="Ravin N.V."/>
        </authorList>
    </citation>
    <scope>NUCLEOTIDE SEQUENCE [LARGE SCALE GENOMIC DNA]</scope>
    <source>
        <strain evidence="10 11">ACht1</strain>
    </source>
</reference>
<dbReference type="Pfam" id="PF02572">
    <property type="entry name" value="CobA_CobO_BtuR"/>
    <property type="match status" value="1"/>
</dbReference>
<proteinExistence type="inferred from homology"/>
<evidence type="ECO:0000256" key="4">
    <source>
        <dbReference type="ARBA" id="ARBA00024929"/>
    </source>
</evidence>
<dbReference type="Gene3D" id="3.40.50.300">
    <property type="entry name" value="P-loop containing nucleotide triphosphate hydrolases"/>
    <property type="match status" value="1"/>
</dbReference>
<keyword evidence="11" id="KW-1185">Reference proteome</keyword>